<dbReference type="Proteomes" id="UP001596163">
    <property type="component" value="Unassembled WGS sequence"/>
</dbReference>
<organism evidence="2 3">
    <name type="scientific">Algoriphagus aquatilis</name>
    <dbReference type="NCBI Taxonomy" id="490186"/>
    <lineage>
        <taxon>Bacteria</taxon>
        <taxon>Pseudomonadati</taxon>
        <taxon>Bacteroidota</taxon>
        <taxon>Cytophagia</taxon>
        <taxon>Cytophagales</taxon>
        <taxon>Cyclobacteriaceae</taxon>
        <taxon>Algoriphagus</taxon>
    </lineage>
</organism>
<gene>
    <name evidence="2" type="ORF">ACFPIK_17060</name>
</gene>
<evidence type="ECO:0000313" key="2">
    <source>
        <dbReference type="EMBL" id="MFC5193486.1"/>
    </source>
</evidence>
<evidence type="ECO:0000256" key="1">
    <source>
        <dbReference type="SAM" id="Phobius"/>
    </source>
</evidence>
<evidence type="ECO:0000313" key="3">
    <source>
        <dbReference type="Proteomes" id="UP001596163"/>
    </source>
</evidence>
<comment type="caution">
    <text evidence="2">The sequence shown here is derived from an EMBL/GenBank/DDBJ whole genome shotgun (WGS) entry which is preliminary data.</text>
</comment>
<feature type="transmembrane region" description="Helical" evidence="1">
    <location>
        <begin position="12"/>
        <end position="29"/>
    </location>
</feature>
<dbReference type="EMBL" id="JBHSKS010000020">
    <property type="protein sequence ID" value="MFC5193486.1"/>
    <property type="molecule type" value="Genomic_DNA"/>
</dbReference>
<reference evidence="3" key="1">
    <citation type="journal article" date="2019" name="Int. J. Syst. Evol. Microbiol.">
        <title>The Global Catalogue of Microorganisms (GCM) 10K type strain sequencing project: providing services to taxonomists for standard genome sequencing and annotation.</title>
        <authorList>
            <consortium name="The Broad Institute Genomics Platform"/>
            <consortium name="The Broad Institute Genome Sequencing Center for Infectious Disease"/>
            <person name="Wu L."/>
            <person name="Ma J."/>
        </authorList>
    </citation>
    <scope>NUCLEOTIDE SEQUENCE [LARGE SCALE GENOMIC DNA]</scope>
    <source>
        <strain evidence="3">CGMCC 1.7030</strain>
    </source>
</reference>
<keyword evidence="1" id="KW-0472">Membrane</keyword>
<dbReference type="RefSeq" id="WP_377917482.1">
    <property type="nucleotide sequence ID" value="NZ_JBHSKS010000020.1"/>
</dbReference>
<protein>
    <recommendedName>
        <fullName evidence="4">PH domain-containing protein</fullName>
    </recommendedName>
</protein>
<keyword evidence="3" id="KW-1185">Reference proteome</keyword>
<evidence type="ECO:0008006" key="4">
    <source>
        <dbReference type="Google" id="ProtNLM"/>
    </source>
</evidence>
<name>A0ABW0C122_9BACT</name>
<proteinExistence type="predicted"/>
<keyword evidence="1" id="KW-1133">Transmembrane helix</keyword>
<accession>A0ABW0C122</accession>
<feature type="transmembrane region" description="Helical" evidence="1">
    <location>
        <begin position="41"/>
        <end position="59"/>
    </location>
</feature>
<keyword evidence="1" id="KW-0812">Transmembrane</keyword>
<sequence length="152" mass="17408">MVVIKPKISTYISLSLVVLILLTGLVLILRDFSYKGSFGLWFYLLASSLITLVVLMLLVKMMAGWRFVSAGKDHVVIKLPLRGSTKVYPVSEILAWEEETVVANKREFRQVTIVFQDKNSISISNHEHEAYTEFVNYLKKKAQKQQIKMKKA</sequence>